<accession>A0A8T3BM60</accession>
<keyword evidence="2 4" id="KW-0732">Signal</keyword>
<dbReference type="GO" id="GO:0004185">
    <property type="term" value="F:serine-type carboxypeptidase activity"/>
    <property type="evidence" value="ECO:0007669"/>
    <property type="project" value="InterPro"/>
</dbReference>
<reference evidence="5" key="1">
    <citation type="journal article" date="2022" name="Front. Genet.">
        <title>Chromosome-Scale Assembly of the Dendrobium nobile Genome Provides Insights Into the Molecular Mechanism of the Biosynthesis of the Medicinal Active Ingredient of Dendrobium.</title>
        <authorList>
            <person name="Xu Q."/>
            <person name="Niu S.-C."/>
            <person name="Li K.-L."/>
            <person name="Zheng P.-J."/>
            <person name="Zhang X.-J."/>
            <person name="Jia Y."/>
            <person name="Liu Y."/>
            <person name="Niu Y.-X."/>
            <person name="Yu L.-H."/>
            <person name="Chen D.-F."/>
            <person name="Zhang G.-Q."/>
        </authorList>
    </citation>
    <scope>NUCLEOTIDE SEQUENCE</scope>
    <source>
        <tissue evidence="5">Leaf</tissue>
    </source>
</reference>
<dbReference type="PRINTS" id="PR00724">
    <property type="entry name" value="CRBOXYPTASEC"/>
</dbReference>
<gene>
    <name evidence="5" type="ORF">KFK09_010303</name>
</gene>
<sequence length="467" mass="52899">MEEAKALCFFFFFFIVAASSLPANFAGNGSDASDALAKDADFIDELPNQPESIDFRQYSGYLLAEPVSNRRFFYYFVEAEDIRPLSKPLIIYIGAPSVNDLASALLSCFQQVGPYTVGDDGQTLIPNPFSWNKFANILFIEGPVGVGFSLSDNDQDIYETQEFWIIADMYHFIVRWMKRFPEHKNNDVYIAGQSYIGALGPGLATYILYMNTRPDSTPISIRGILMGNPKMDSDLEFITRFEAKFRMNIISEEILRDHRKLCHVKNTEDVLICWKPIGEYQRLALALDGYNVYSKFCPNIDIKSVGLDNFKEKVYDCNEQCVAGYLNIPFVQVMMHVQSTPWGPPMWQPYDSNTRVLRNISSSTPYIKAAMAKGVRVLIYSGVQDDENVIPNMIVIKSMNLTISSEWRPWFDNKVEVAGFVESYVGGLTYATVRAAGMKVMIDQPERGFILAKSFITNSSLPFTKFV</sequence>
<dbReference type="GO" id="GO:0005773">
    <property type="term" value="C:vacuole"/>
    <property type="evidence" value="ECO:0007669"/>
    <property type="project" value="TreeGrafter"/>
</dbReference>
<dbReference type="AlphaFoldDB" id="A0A8T3BM60"/>
<dbReference type="PANTHER" id="PTHR11802">
    <property type="entry name" value="SERINE PROTEASE FAMILY S10 SERINE CARBOXYPEPTIDASE"/>
    <property type="match status" value="1"/>
</dbReference>
<evidence type="ECO:0000256" key="4">
    <source>
        <dbReference type="SAM" id="SignalP"/>
    </source>
</evidence>
<dbReference type="InterPro" id="IPR029058">
    <property type="entry name" value="AB_hydrolase_fold"/>
</dbReference>
<evidence type="ECO:0000313" key="5">
    <source>
        <dbReference type="EMBL" id="KAI0514268.1"/>
    </source>
</evidence>
<dbReference type="Gene3D" id="3.40.50.12670">
    <property type="match status" value="1"/>
</dbReference>
<dbReference type="SUPFAM" id="SSF53474">
    <property type="entry name" value="alpha/beta-Hydrolases"/>
    <property type="match status" value="1"/>
</dbReference>
<protein>
    <submittedName>
        <fullName evidence="5">Uncharacterized protein</fullName>
    </submittedName>
</protein>
<dbReference type="Proteomes" id="UP000829196">
    <property type="component" value="Unassembled WGS sequence"/>
</dbReference>
<dbReference type="SMR" id="A0A8T3BM60"/>
<evidence type="ECO:0000313" key="6">
    <source>
        <dbReference type="Proteomes" id="UP000829196"/>
    </source>
</evidence>
<dbReference type="EMBL" id="JAGYWB010000008">
    <property type="protein sequence ID" value="KAI0514268.1"/>
    <property type="molecule type" value="Genomic_DNA"/>
</dbReference>
<organism evidence="5 6">
    <name type="scientific">Dendrobium nobile</name>
    <name type="common">Orchid</name>
    <dbReference type="NCBI Taxonomy" id="94219"/>
    <lineage>
        <taxon>Eukaryota</taxon>
        <taxon>Viridiplantae</taxon>
        <taxon>Streptophyta</taxon>
        <taxon>Embryophyta</taxon>
        <taxon>Tracheophyta</taxon>
        <taxon>Spermatophyta</taxon>
        <taxon>Magnoliopsida</taxon>
        <taxon>Liliopsida</taxon>
        <taxon>Asparagales</taxon>
        <taxon>Orchidaceae</taxon>
        <taxon>Epidendroideae</taxon>
        <taxon>Malaxideae</taxon>
        <taxon>Dendrobiinae</taxon>
        <taxon>Dendrobium</taxon>
    </lineage>
</organism>
<comment type="similarity">
    <text evidence="1">Belongs to the peptidase S10 family.</text>
</comment>
<proteinExistence type="inferred from homology"/>
<evidence type="ECO:0000256" key="3">
    <source>
        <dbReference type="ARBA" id="ARBA00023180"/>
    </source>
</evidence>
<dbReference type="InterPro" id="IPR001563">
    <property type="entry name" value="Peptidase_S10"/>
</dbReference>
<dbReference type="PANTHER" id="PTHR11802:SF132">
    <property type="entry name" value="SERINE CARBOXYPEPTIDASE-LIKE 36-RELATED"/>
    <property type="match status" value="1"/>
</dbReference>
<dbReference type="OrthoDB" id="443318at2759"/>
<evidence type="ECO:0000256" key="1">
    <source>
        <dbReference type="ARBA" id="ARBA00009431"/>
    </source>
</evidence>
<name>A0A8T3BM60_DENNO</name>
<keyword evidence="6" id="KW-1185">Reference proteome</keyword>
<keyword evidence="3" id="KW-0325">Glycoprotein</keyword>
<comment type="caution">
    <text evidence="5">The sequence shown here is derived from an EMBL/GenBank/DDBJ whole genome shotgun (WGS) entry which is preliminary data.</text>
</comment>
<dbReference type="Gene3D" id="3.40.50.1820">
    <property type="entry name" value="alpha/beta hydrolase"/>
    <property type="match status" value="1"/>
</dbReference>
<dbReference type="GO" id="GO:0006508">
    <property type="term" value="P:proteolysis"/>
    <property type="evidence" value="ECO:0007669"/>
    <property type="project" value="InterPro"/>
</dbReference>
<dbReference type="Pfam" id="PF00450">
    <property type="entry name" value="Peptidase_S10"/>
    <property type="match status" value="1"/>
</dbReference>
<evidence type="ECO:0000256" key="2">
    <source>
        <dbReference type="ARBA" id="ARBA00022729"/>
    </source>
</evidence>
<feature type="chain" id="PRO_5035906633" evidence="4">
    <location>
        <begin position="19"/>
        <end position="467"/>
    </location>
</feature>
<feature type="signal peptide" evidence="4">
    <location>
        <begin position="1"/>
        <end position="18"/>
    </location>
</feature>